<name>A0AAU8T0U9_9BURK</name>
<dbReference type="Gene3D" id="3.30.450.150">
    <property type="entry name" value="Haem-degrading domain"/>
    <property type="match status" value="1"/>
</dbReference>
<dbReference type="KEGG" id="bfn:OI25_2997"/>
<evidence type="ECO:0008006" key="3">
    <source>
        <dbReference type="Google" id="ProtNLM"/>
    </source>
</evidence>
<dbReference type="PANTHER" id="PTHR34309:SF1">
    <property type="entry name" value="PROTEIN GLCG"/>
    <property type="match status" value="1"/>
</dbReference>
<organism evidence="1 2">
    <name type="scientific">Paraburkholderia fungorum</name>
    <dbReference type="NCBI Taxonomy" id="134537"/>
    <lineage>
        <taxon>Bacteria</taxon>
        <taxon>Pseudomonadati</taxon>
        <taxon>Pseudomonadota</taxon>
        <taxon>Betaproteobacteria</taxon>
        <taxon>Burkholderiales</taxon>
        <taxon>Burkholderiaceae</taxon>
        <taxon>Paraburkholderia</taxon>
    </lineage>
</organism>
<reference evidence="1 2" key="1">
    <citation type="journal article" date="2015" name="Genome Announc.">
        <title>Complete genome sequences for 59 burkholderia isolates, both pathogenic and near neighbor.</title>
        <authorList>
            <person name="Johnson S.L."/>
            <person name="Bishop-Lilly K.A."/>
            <person name="Ladner J.T."/>
            <person name="Daligault H.E."/>
            <person name="Davenport K.W."/>
            <person name="Jaissle J."/>
            <person name="Frey K.G."/>
            <person name="Koroleva G.I."/>
            <person name="Bruce D.C."/>
            <person name="Coyne S.R."/>
            <person name="Broomall S.M."/>
            <person name="Li P.E."/>
            <person name="Teshima H."/>
            <person name="Gibbons H.S."/>
            <person name="Palacios G.F."/>
            <person name="Rosenzweig C.N."/>
            <person name="Redden C.L."/>
            <person name="Xu Y."/>
            <person name="Minogue T.D."/>
            <person name="Chain P.S."/>
        </authorList>
    </citation>
    <scope>NUCLEOTIDE SEQUENCE [LARGE SCALE GENOMIC DNA]</scope>
    <source>
        <strain evidence="1 2">ATCC BAA-463</strain>
    </source>
</reference>
<gene>
    <name evidence="1" type="ORF">OI25_2997</name>
</gene>
<dbReference type="RefSeq" id="WP_046568702.1">
    <property type="nucleotide sequence ID" value="NZ_CP010026.1"/>
</dbReference>
<protein>
    <recommendedName>
        <fullName evidence="3">Heme-binding protein</fullName>
    </recommendedName>
</protein>
<dbReference type="AlphaFoldDB" id="A0AAU8T0U9"/>
<dbReference type="InterPro" id="IPR052517">
    <property type="entry name" value="GlcG_carb_metab_protein"/>
</dbReference>
<dbReference type="Proteomes" id="UP000032614">
    <property type="component" value="Chromosome 1"/>
</dbReference>
<evidence type="ECO:0000313" key="1">
    <source>
        <dbReference type="EMBL" id="AJZ59807.1"/>
    </source>
</evidence>
<accession>A0AAU8T0U9</accession>
<dbReference type="InterPro" id="IPR005624">
    <property type="entry name" value="PduO/GlcC-like"/>
</dbReference>
<sequence>MDGGGNNIYVTQHVIDWAAASEAACAAVKAAIELGIRINVAVVDRSGLLIAFLRMEGAPLHSSEIAIDKAYTAASFGLPTKEWTEALKMHSEGVQRGVILRSRFIAFGGGCPIFVSDDLIGGIGVSGGNETQDEQCAKAGIDVIGDL</sequence>
<evidence type="ECO:0000313" key="2">
    <source>
        <dbReference type="Proteomes" id="UP000032614"/>
    </source>
</evidence>
<dbReference type="SUPFAM" id="SSF143744">
    <property type="entry name" value="GlcG-like"/>
    <property type="match status" value="1"/>
</dbReference>
<dbReference type="PANTHER" id="PTHR34309">
    <property type="entry name" value="SLR1406 PROTEIN"/>
    <property type="match status" value="1"/>
</dbReference>
<proteinExistence type="predicted"/>
<dbReference type="GeneID" id="66516927"/>
<dbReference type="EMBL" id="CP010026">
    <property type="protein sequence ID" value="AJZ59807.1"/>
    <property type="molecule type" value="Genomic_DNA"/>
</dbReference>
<dbReference type="InterPro" id="IPR038084">
    <property type="entry name" value="PduO/GlcC-like_sf"/>
</dbReference>
<dbReference type="Pfam" id="PF03928">
    <property type="entry name" value="HbpS-like"/>
    <property type="match status" value="1"/>
</dbReference>